<gene>
    <name evidence="1" type="ORF">BOO71_0004090</name>
</gene>
<name>A0A1U7P1H5_9DEIO</name>
<evidence type="ECO:0000313" key="2">
    <source>
        <dbReference type="Proteomes" id="UP000186607"/>
    </source>
</evidence>
<dbReference type="STRING" id="249408.BOO71_0004090"/>
<protein>
    <submittedName>
        <fullName evidence="1">Uncharacterized protein</fullName>
    </submittedName>
</protein>
<reference evidence="1 2" key="1">
    <citation type="submission" date="2017-01" db="EMBL/GenBank/DDBJ databases">
        <title>Genome Analysis of Deinococcus marmoris KOPRI26562.</title>
        <authorList>
            <person name="Kim J.H."/>
            <person name="Oh H.-M."/>
        </authorList>
    </citation>
    <scope>NUCLEOTIDE SEQUENCE [LARGE SCALE GENOMIC DNA]</scope>
    <source>
        <strain evidence="1 2">KOPRI26562</strain>
    </source>
</reference>
<accession>A0A1U7P1H5</accession>
<keyword evidence="2" id="KW-1185">Reference proteome</keyword>
<organism evidence="1 2">
    <name type="scientific">Deinococcus marmoris</name>
    <dbReference type="NCBI Taxonomy" id="249408"/>
    <lineage>
        <taxon>Bacteria</taxon>
        <taxon>Thermotogati</taxon>
        <taxon>Deinococcota</taxon>
        <taxon>Deinococci</taxon>
        <taxon>Deinococcales</taxon>
        <taxon>Deinococcaceae</taxon>
        <taxon>Deinococcus</taxon>
    </lineage>
</organism>
<dbReference type="AlphaFoldDB" id="A0A1U7P1H5"/>
<evidence type="ECO:0000313" key="1">
    <source>
        <dbReference type="EMBL" id="OLV19022.1"/>
    </source>
</evidence>
<dbReference type="RefSeq" id="WP_075831242.1">
    <property type="nucleotide sequence ID" value="NZ_MSTI01000046.1"/>
</dbReference>
<proteinExistence type="predicted"/>
<dbReference type="Proteomes" id="UP000186607">
    <property type="component" value="Unassembled WGS sequence"/>
</dbReference>
<dbReference type="EMBL" id="MSTI01000046">
    <property type="protein sequence ID" value="OLV19022.1"/>
    <property type="molecule type" value="Genomic_DNA"/>
</dbReference>
<sequence length="64" mass="6846">MNDLAVYLAAEARRLGLESGALEHAPPEAVQTFAQRVLHELAALGLIRGNEELGCWATPRPGGH</sequence>
<comment type="caution">
    <text evidence="1">The sequence shown here is derived from an EMBL/GenBank/DDBJ whole genome shotgun (WGS) entry which is preliminary data.</text>
</comment>